<sequence>MTPSTATPASKAELEQIVAEADTGGRKLSGNTARLMTYVAIAWSLFQLWYASPLPFMVGFGVFNDTSARAIHLSFALFLAFTAYPALKSSPNTRIPITDWLLAGAAIATVMYLVVFYNALALRPGQPTTADLVISVAGVILLLEASRRAEGPWMPVISIVFLLYVFCGPYLPGLMAHKGASISRAASHFWLTSEGVFGVALGVSIAFIFLFVLFGALLEKAGAGNYFIQLAFSLLGQFRGGPAKAGVVSSGLTGMISGSSVANVVTTGTFTIPLMKRVGYTPVQAAAIECAAGVNGQLMPPVMGAAAFLMAEYVGITYADVVRHAFLPAIMTYGALFYIVDIEAAKKGMTGIARTRRRSLAQGAMKALLTFCGFVILAGLIYYGLGWTKKAFGEAASIAALATVIVGYVALVWQRARFPDLPLDDPNQSFVTVPDFYEVARTGLHFILPVSVLIWCLMVEEMSPGLAAFWGTVAMGALVLTQRPLTAFFRKHDTLGAEFREGVREFFGGLELGARNMAGVGIATAAAGIVVGTVTLTGVGLVMTELVELLSGGSFVVMLALTGLICLVLGAGLPTTASYVVVATLMAPVIVELGAQNDIAVPLIAAHMFVFYFGLMADVSPPVGLAAYAAGAIAGADPMKVGWQGMRYENRTALLPFVFIYNPAILMIDIGGPFHFIMVVTCCVLAMGAFVAASQHWLIVRNRIWETLALLLICFTLFRPGWWLDWIKPPYTEAPASQLLQEVQKLPTGGSLRVRVTAQDIRGDNVDKTFRFTIGAGNTPQERLNTAGLTVRQAGDIVMIQAIRFGSEARKFGLQQGDEIKAVVVPAERPSPYWFAIPALLLFGFIIFLQKRRQREAVAALPKLVTV</sequence>
<dbReference type="InterPro" id="IPR010656">
    <property type="entry name" value="DctM"/>
</dbReference>
<feature type="transmembrane region" description="Helical" evidence="2">
    <location>
        <begin position="99"/>
        <end position="120"/>
    </location>
</feature>
<evidence type="ECO:0000256" key="1">
    <source>
        <dbReference type="RuleBase" id="RU369079"/>
    </source>
</evidence>
<dbReference type="GO" id="GO:0022857">
    <property type="term" value="F:transmembrane transporter activity"/>
    <property type="evidence" value="ECO:0007669"/>
    <property type="project" value="UniProtKB-UniRule"/>
</dbReference>
<keyword evidence="5" id="KW-1185">Reference proteome</keyword>
<gene>
    <name evidence="4" type="ORF">GJW-30_1_01374</name>
</gene>
<dbReference type="KEGG" id="vgo:GJW-30_1_01374"/>
<dbReference type="Pfam" id="PF11874">
    <property type="entry name" value="DUF3394"/>
    <property type="match status" value="1"/>
</dbReference>
<evidence type="ECO:0000256" key="2">
    <source>
        <dbReference type="SAM" id="Phobius"/>
    </source>
</evidence>
<dbReference type="NCBIfam" id="TIGR02123">
    <property type="entry name" value="TRAP_fused"/>
    <property type="match status" value="1"/>
</dbReference>
<comment type="function">
    <text evidence="1">Part of the tripartite ATP-independent periplasmic (TRAP) transport system.</text>
</comment>
<feature type="transmembrane region" description="Helical" evidence="2">
    <location>
        <begin position="155"/>
        <end position="175"/>
    </location>
</feature>
<feature type="transmembrane region" description="Helical" evidence="2">
    <location>
        <begin position="195"/>
        <end position="218"/>
    </location>
</feature>
<keyword evidence="2" id="KW-0812">Transmembrane</keyword>
<dbReference type="GO" id="GO:0005886">
    <property type="term" value="C:plasma membrane"/>
    <property type="evidence" value="ECO:0007669"/>
    <property type="project" value="UniProtKB-SubCell"/>
</dbReference>
<feature type="transmembrane region" description="Helical" evidence="2">
    <location>
        <begin position="674"/>
        <end position="692"/>
    </location>
</feature>
<dbReference type="InterPro" id="IPR021814">
    <property type="entry name" value="DUF3394"/>
</dbReference>
<evidence type="ECO:0000259" key="3">
    <source>
        <dbReference type="Pfam" id="PF06808"/>
    </source>
</evidence>
<dbReference type="PANTHER" id="PTHR43849:SF2">
    <property type="entry name" value="BLL3936 PROTEIN"/>
    <property type="match status" value="1"/>
</dbReference>
<accession>A0A0S3PSE2</accession>
<dbReference type="Pfam" id="PF06808">
    <property type="entry name" value="DctM"/>
    <property type="match status" value="1"/>
</dbReference>
<keyword evidence="2" id="KW-1133">Transmembrane helix</keyword>
<feature type="transmembrane region" description="Helical" evidence="2">
    <location>
        <begin position="302"/>
        <end position="319"/>
    </location>
</feature>
<dbReference type="PANTHER" id="PTHR43849">
    <property type="entry name" value="BLL3936 PROTEIN"/>
    <property type="match status" value="1"/>
</dbReference>
<feature type="transmembrane region" description="Helical" evidence="2">
    <location>
        <begin position="70"/>
        <end position="87"/>
    </location>
</feature>
<feature type="domain" description="TRAP C4-dicarboxylate transport system permease DctM subunit" evidence="3">
    <location>
        <begin position="139"/>
        <end position="669"/>
    </location>
</feature>
<reference evidence="4 5" key="1">
    <citation type="submission" date="2015-08" db="EMBL/GenBank/DDBJ databases">
        <title>Investigation of the bacterial diversity of lava forest soil.</title>
        <authorList>
            <person name="Lee J.S."/>
        </authorList>
    </citation>
    <scope>NUCLEOTIDE SEQUENCE [LARGE SCALE GENOMIC DNA]</scope>
    <source>
        <strain evidence="4 5">GJW-30</strain>
    </source>
</reference>
<feature type="transmembrane region" description="Helical" evidence="2">
    <location>
        <begin position="391"/>
        <end position="413"/>
    </location>
</feature>
<evidence type="ECO:0000313" key="4">
    <source>
        <dbReference type="EMBL" id="BAT58847.1"/>
    </source>
</evidence>
<feature type="transmembrane region" description="Helical" evidence="2">
    <location>
        <begin position="833"/>
        <end position="849"/>
    </location>
</feature>
<comment type="subcellular location">
    <subcellularLocation>
        <location evidence="1">Cell inner membrane</location>
        <topology evidence="1">Multi-pass membrane protein</topology>
    </subcellularLocation>
</comment>
<keyword evidence="2" id="KW-0472">Membrane</keyword>
<organism evidence="4 5">
    <name type="scientific">Variibacter gotjawalensis</name>
    <dbReference type="NCBI Taxonomy" id="1333996"/>
    <lineage>
        <taxon>Bacteria</taxon>
        <taxon>Pseudomonadati</taxon>
        <taxon>Pseudomonadota</taxon>
        <taxon>Alphaproteobacteria</taxon>
        <taxon>Hyphomicrobiales</taxon>
        <taxon>Nitrobacteraceae</taxon>
        <taxon>Variibacter</taxon>
    </lineage>
</organism>
<feature type="transmembrane region" description="Helical" evidence="2">
    <location>
        <begin position="704"/>
        <end position="722"/>
    </location>
</feature>
<dbReference type="InterPro" id="IPR011853">
    <property type="entry name" value="TRAP_DctM-Dct_fused"/>
</dbReference>
<keyword evidence="1" id="KW-1003">Cell membrane</keyword>
<dbReference type="EMBL" id="AP014946">
    <property type="protein sequence ID" value="BAT58847.1"/>
    <property type="molecule type" value="Genomic_DNA"/>
</dbReference>
<dbReference type="AlphaFoldDB" id="A0A0S3PSE2"/>
<feature type="transmembrane region" description="Helical" evidence="2">
    <location>
        <begin position="363"/>
        <end position="385"/>
    </location>
</feature>
<protein>
    <submittedName>
        <fullName evidence="4">DctM-like transporters</fullName>
    </submittedName>
</protein>
<name>A0A0S3PSE2_9BRAD</name>
<proteinExistence type="predicted"/>
<dbReference type="RefSeq" id="WP_096353390.1">
    <property type="nucleotide sequence ID" value="NZ_SGWU01000001.1"/>
</dbReference>
<keyword evidence="1" id="KW-0997">Cell inner membrane</keyword>
<keyword evidence="1" id="KW-0813">Transport</keyword>
<feature type="transmembrane region" description="Helical" evidence="2">
    <location>
        <begin position="555"/>
        <end position="587"/>
    </location>
</feature>
<feature type="transmembrane region" description="Helical" evidence="2">
    <location>
        <begin position="325"/>
        <end position="342"/>
    </location>
</feature>
<feature type="transmembrane region" description="Helical" evidence="2">
    <location>
        <begin position="520"/>
        <end position="543"/>
    </location>
</feature>
<feature type="transmembrane region" description="Helical" evidence="2">
    <location>
        <begin position="35"/>
        <end position="58"/>
    </location>
</feature>
<evidence type="ECO:0000313" key="5">
    <source>
        <dbReference type="Proteomes" id="UP000236884"/>
    </source>
</evidence>
<dbReference type="Proteomes" id="UP000236884">
    <property type="component" value="Chromosome"/>
</dbReference>
<dbReference type="OrthoDB" id="9759894at2"/>
<feature type="transmembrane region" description="Helical" evidence="2">
    <location>
        <begin position="651"/>
        <end position="668"/>
    </location>
</feature>